<dbReference type="SUPFAM" id="SSF56281">
    <property type="entry name" value="Metallo-hydrolase/oxidoreductase"/>
    <property type="match status" value="1"/>
</dbReference>
<dbReference type="Proteomes" id="UP000886723">
    <property type="component" value="Unassembled WGS sequence"/>
</dbReference>
<name>A0A9D1NVL6_9FIRM</name>
<sequence length="291" mass="33746">MELTFLGTAAAEQYPGIWCTCDYCTRARQLGGKNIRKTSSIHFAGNCLIDFPPEVFSQADRFGVDLMASRLLLVTHSHEDHFYPQLLTWRYRPKDASSLSLDEIHRQGYARQQELPMLHIFGNQCTLDMLEASLEGRPMEDFAMDFTVVEPYREYQCENVTFVPLVASHVDRGDQKGLIYVVSMQGKTFLYATDSGTYNEETRSWIARFRYDAIIMEETRGYALETSGNHMYWEAAMDERKFFETAGVWKKEPRIYWTHMSPHRTPPQTDLEEILRDTPITPAYDGMKIEL</sequence>
<evidence type="ECO:0000313" key="1">
    <source>
        <dbReference type="EMBL" id="HIV12909.1"/>
    </source>
</evidence>
<evidence type="ECO:0008006" key="3">
    <source>
        <dbReference type="Google" id="ProtNLM"/>
    </source>
</evidence>
<organism evidence="1 2">
    <name type="scientific">Candidatus Pullilachnospira stercoravium</name>
    <dbReference type="NCBI Taxonomy" id="2840913"/>
    <lineage>
        <taxon>Bacteria</taxon>
        <taxon>Bacillati</taxon>
        <taxon>Bacillota</taxon>
        <taxon>Clostridia</taxon>
        <taxon>Lachnospirales</taxon>
        <taxon>Lachnospiraceae</taxon>
        <taxon>Lachnospiraceae incertae sedis</taxon>
        <taxon>Candidatus Pullilachnospira</taxon>
    </lineage>
</organism>
<comment type="caution">
    <text evidence="1">The sequence shown here is derived from an EMBL/GenBank/DDBJ whole genome shotgun (WGS) entry which is preliminary data.</text>
</comment>
<dbReference type="PANTHER" id="PTHR42663:SF6">
    <property type="entry name" value="HYDROLASE C777.06C-RELATED"/>
    <property type="match status" value="1"/>
</dbReference>
<dbReference type="InterPro" id="IPR036866">
    <property type="entry name" value="RibonucZ/Hydroxyglut_hydro"/>
</dbReference>
<dbReference type="AlphaFoldDB" id="A0A9D1NVL6"/>
<reference evidence="1" key="2">
    <citation type="journal article" date="2021" name="PeerJ">
        <title>Extensive microbial diversity within the chicken gut microbiome revealed by metagenomics and culture.</title>
        <authorList>
            <person name="Gilroy R."/>
            <person name="Ravi A."/>
            <person name="Getino M."/>
            <person name="Pursley I."/>
            <person name="Horton D.L."/>
            <person name="Alikhan N.F."/>
            <person name="Baker D."/>
            <person name="Gharbi K."/>
            <person name="Hall N."/>
            <person name="Watson M."/>
            <person name="Adriaenssens E.M."/>
            <person name="Foster-Nyarko E."/>
            <person name="Jarju S."/>
            <person name="Secka A."/>
            <person name="Antonio M."/>
            <person name="Oren A."/>
            <person name="Chaudhuri R.R."/>
            <person name="La Ragione R."/>
            <person name="Hildebrand F."/>
            <person name="Pallen M.J."/>
        </authorList>
    </citation>
    <scope>NUCLEOTIDE SEQUENCE</scope>
    <source>
        <strain evidence="1">ChiBcec2-4451</strain>
    </source>
</reference>
<proteinExistence type="predicted"/>
<dbReference type="PANTHER" id="PTHR42663">
    <property type="entry name" value="HYDROLASE C777.06C-RELATED-RELATED"/>
    <property type="match status" value="1"/>
</dbReference>
<protein>
    <recommendedName>
        <fullName evidence="3">Metallo-beta-lactamase domain-containing protein</fullName>
    </recommendedName>
</protein>
<evidence type="ECO:0000313" key="2">
    <source>
        <dbReference type="Proteomes" id="UP000886723"/>
    </source>
</evidence>
<dbReference type="EMBL" id="DVON01000159">
    <property type="protein sequence ID" value="HIV12909.1"/>
    <property type="molecule type" value="Genomic_DNA"/>
</dbReference>
<accession>A0A9D1NVL6</accession>
<reference evidence="1" key="1">
    <citation type="submission" date="2020-10" db="EMBL/GenBank/DDBJ databases">
        <authorList>
            <person name="Gilroy R."/>
        </authorList>
    </citation>
    <scope>NUCLEOTIDE SEQUENCE</scope>
    <source>
        <strain evidence="1">ChiBcec2-4451</strain>
    </source>
</reference>
<dbReference type="Gene3D" id="3.60.15.10">
    <property type="entry name" value="Ribonuclease Z/Hydroxyacylglutathione hydrolase-like"/>
    <property type="match status" value="1"/>
</dbReference>
<gene>
    <name evidence="1" type="ORF">IAA63_07195</name>
</gene>